<dbReference type="AlphaFoldDB" id="A0A428MNS7"/>
<reference evidence="1 2" key="1">
    <citation type="submission" date="2018-12" db="EMBL/GenBank/DDBJ databases">
        <title>Sequencing of bacterial isolates from soil warming experiment in Harvard Forest, Massachusetts, USA.</title>
        <authorList>
            <person name="Deangelis K."/>
        </authorList>
    </citation>
    <scope>NUCLEOTIDE SEQUENCE [LARGE SCALE GENOMIC DNA]</scope>
    <source>
        <strain evidence="1 2">EB153</strain>
    </source>
</reference>
<dbReference type="EMBL" id="RSDW01000001">
    <property type="protein sequence ID" value="RSL18515.1"/>
    <property type="molecule type" value="Genomic_DNA"/>
</dbReference>
<protein>
    <submittedName>
        <fullName evidence="1">Uncharacterized protein</fullName>
    </submittedName>
</protein>
<name>A0A428MNS7_9BACT</name>
<keyword evidence="2" id="KW-1185">Reference proteome</keyword>
<sequence>MKKLTTTMMQQTRDKQGGHLTIVWIWRYVELLLYGDVSVIEIFFALHGHRVQVPSSLGQRDCISPFVVRGLPL</sequence>
<dbReference type="Proteomes" id="UP000269669">
    <property type="component" value="Unassembled WGS sequence"/>
</dbReference>
<gene>
    <name evidence="1" type="ORF">EDE15_4101</name>
</gene>
<comment type="caution">
    <text evidence="1">The sequence shown here is derived from an EMBL/GenBank/DDBJ whole genome shotgun (WGS) entry which is preliminary data.</text>
</comment>
<evidence type="ECO:0000313" key="1">
    <source>
        <dbReference type="EMBL" id="RSL18515.1"/>
    </source>
</evidence>
<evidence type="ECO:0000313" key="2">
    <source>
        <dbReference type="Proteomes" id="UP000269669"/>
    </source>
</evidence>
<organism evidence="1 2">
    <name type="scientific">Edaphobacter aggregans</name>
    <dbReference type="NCBI Taxonomy" id="570835"/>
    <lineage>
        <taxon>Bacteria</taxon>
        <taxon>Pseudomonadati</taxon>
        <taxon>Acidobacteriota</taxon>
        <taxon>Terriglobia</taxon>
        <taxon>Terriglobales</taxon>
        <taxon>Acidobacteriaceae</taxon>
        <taxon>Edaphobacter</taxon>
    </lineage>
</organism>
<accession>A0A428MNS7</accession>
<proteinExistence type="predicted"/>